<dbReference type="RefSeq" id="XP_035340945.1">
    <property type="nucleotide sequence ID" value="XM_035485052.1"/>
</dbReference>
<evidence type="ECO:0000256" key="5">
    <source>
        <dbReference type="ARBA" id="ARBA00022833"/>
    </source>
</evidence>
<feature type="compositionally biased region" description="Low complexity" evidence="9">
    <location>
        <begin position="198"/>
        <end position="218"/>
    </location>
</feature>
<dbReference type="SMART" id="SM00184">
    <property type="entry name" value="RING"/>
    <property type="match status" value="1"/>
</dbReference>
<evidence type="ECO:0000256" key="2">
    <source>
        <dbReference type="ARBA" id="ARBA00022692"/>
    </source>
</evidence>
<dbReference type="Gene3D" id="3.30.40.10">
    <property type="entry name" value="Zinc/RING finger domain, C3HC4 (zinc finger)"/>
    <property type="match status" value="1"/>
</dbReference>
<dbReference type="InterPro" id="IPR013083">
    <property type="entry name" value="Znf_RING/FYVE/PHD"/>
</dbReference>
<feature type="domain" description="RING-type" evidence="12">
    <location>
        <begin position="374"/>
        <end position="416"/>
    </location>
</feature>
<gene>
    <name evidence="13" type="ORF">TRUGW13939_01855</name>
</gene>
<keyword evidence="5" id="KW-0862">Zinc</keyword>
<evidence type="ECO:0000259" key="12">
    <source>
        <dbReference type="PROSITE" id="PS50089"/>
    </source>
</evidence>
<feature type="region of interest" description="Disordered" evidence="9">
    <location>
        <begin position="197"/>
        <end position="218"/>
    </location>
</feature>
<sequence length="538" mass="56972">MSFPHIIGLVLALLLLLPRGSSVSVTTSPSNDSVNGTFLLANIQHPYPTPITLAPLTADLAALDPGDFRPLTSGARQTFHCEGSLVLATSSNSATITSKDIALLSCDPSAYQGYINASETLSSVIASPDGGPAAVVLYSSEDNHCSYQVLDKNVEYSNVFTIPQASVAATVVKQLQADSTNTSNTIAANMATSGTMGLGNSSSDSGDSGSSSSSGLAVSSPTTAVAMIILYTITGIITALFLGIIITGAVRAHRHPERYGPRNIVGRPRQSRARGVARAMLETIPIVKFGDSDTSEVAAAKRDVEMASRNDEDGTTAQPISAPTHQDGETEHAAAAATAAAPDIQSNEAPAATEGQQDDHEAVPAATDGGNRVCPICTDEFVKGQDMRVLPCNHQFHPDCIDPWLVNVSGTCPLCRIDLNPADESAEQTEHAEDPEHASSTEPVVEESANNATTPGSHRRLTVYLSDIRRARNAPVEERIAALRQLRQNEQQQGANIASGANDASEDTTDETQGRRRLTMRLRDRFRIRTRPHEGSSQ</sequence>
<dbReference type="PANTHER" id="PTHR46539">
    <property type="entry name" value="E3 UBIQUITIN-PROTEIN LIGASE ATL42"/>
    <property type="match status" value="1"/>
</dbReference>
<accession>A0A7H8QLI9</accession>
<keyword evidence="11" id="KW-0732">Signal</keyword>
<evidence type="ECO:0000256" key="8">
    <source>
        <dbReference type="PROSITE-ProRule" id="PRU00175"/>
    </source>
</evidence>
<evidence type="ECO:0000313" key="13">
    <source>
        <dbReference type="EMBL" id="QKX54766.1"/>
    </source>
</evidence>
<dbReference type="Pfam" id="PF13639">
    <property type="entry name" value="zf-RING_2"/>
    <property type="match status" value="1"/>
</dbReference>
<dbReference type="EMBL" id="CP055898">
    <property type="protein sequence ID" value="QKX54766.1"/>
    <property type="molecule type" value="Genomic_DNA"/>
</dbReference>
<feature type="chain" id="PRO_5028851796" description="RING-type domain-containing protein" evidence="11">
    <location>
        <begin position="23"/>
        <end position="538"/>
    </location>
</feature>
<dbReference type="KEGG" id="trg:TRUGW13939_01855"/>
<keyword evidence="7 10" id="KW-0472">Membrane</keyword>
<dbReference type="Proteomes" id="UP000509510">
    <property type="component" value="Chromosome I"/>
</dbReference>
<evidence type="ECO:0000256" key="11">
    <source>
        <dbReference type="SAM" id="SignalP"/>
    </source>
</evidence>
<reference evidence="14" key="1">
    <citation type="submission" date="2020-06" db="EMBL/GenBank/DDBJ databases">
        <title>A chromosome-scale genome assembly of Talaromyces rugulosus W13939.</title>
        <authorList>
            <person name="Wang B."/>
            <person name="Guo L."/>
            <person name="Ye K."/>
            <person name="Wang L."/>
        </authorList>
    </citation>
    <scope>NUCLEOTIDE SEQUENCE [LARGE SCALE GENOMIC DNA]</scope>
    <source>
        <strain evidence="14">W13939</strain>
    </source>
</reference>
<dbReference type="GeneID" id="55989365"/>
<dbReference type="InterPro" id="IPR001841">
    <property type="entry name" value="Znf_RING"/>
</dbReference>
<evidence type="ECO:0000256" key="4">
    <source>
        <dbReference type="ARBA" id="ARBA00022771"/>
    </source>
</evidence>
<dbReference type="AlphaFoldDB" id="A0A7H8QLI9"/>
<evidence type="ECO:0000256" key="3">
    <source>
        <dbReference type="ARBA" id="ARBA00022723"/>
    </source>
</evidence>
<dbReference type="PANTHER" id="PTHR46539:SF1">
    <property type="entry name" value="E3 UBIQUITIN-PROTEIN LIGASE ATL42"/>
    <property type="match status" value="1"/>
</dbReference>
<dbReference type="CDD" id="cd16454">
    <property type="entry name" value="RING-H2_PA-TM-RING"/>
    <property type="match status" value="1"/>
</dbReference>
<keyword evidence="6 10" id="KW-1133">Transmembrane helix</keyword>
<feature type="transmembrane region" description="Helical" evidence="10">
    <location>
        <begin position="228"/>
        <end position="250"/>
    </location>
</feature>
<evidence type="ECO:0000256" key="1">
    <source>
        <dbReference type="ARBA" id="ARBA00004370"/>
    </source>
</evidence>
<evidence type="ECO:0000256" key="10">
    <source>
        <dbReference type="SAM" id="Phobius"/>
    </source>
</evidence>
<evidence type="ECO:0000256" key="9">
    <source>
        <dbReference type="SAM" id="MobiDB-lite"/>
    </source>
</evidence>
<feature type="compositionally biased region" description="Polar residues" evidence="9">
    <location>
        <begin position="440"/>
        <end position="456"/>
    </location>
</feature>
<evidence type="ECO:0000256" key="7">
    <source>
        <dbReference type="ARBA" id="ARBA00023136"/>
    </source>
</evidence>
<dbReference type="PROSITE" id="PS50089">
    <property type="entry name" value="ZF_RING_2"/>
    <property type="match status" value="1"/>
</dbReference>
<keyword evidence="3" id="KW-0479">Metal-binding</keyword>
<keyword evidence="14" id="KW-1185">Reference proteome</keyword>
<organism evidence="13 14">
    <name type="scientific">Talaromyces rugulosus</name>
    <name type="common">Penicillium rugulosum</name>
    <dbReference type="NCBI Taxonomy" id="121627"/>
    <lineage>
        <taxon>Eukaryota</taxon>
        <taxon>Fungi</taxon>
        <taxon>Dikarya</taxon>
        <taxon>Ascomycota</taxon>
        <taxon>Pezizomycotina</taxon>
        <taxon>Eurotiomycetes</taxon>
        <taxon>Eurotiomycetidae</taxon>
        <taxon>Eurotiales</taxon>
        <taxon>Trichocomaceae</taxon>
        <taxon>Talaromyces</taxon>
        <taxon>Talaromyces sect. Islandici</taxon>
    </lineage>
</organism>
<feature type="compositionally biased region" description="Basic and acidic residues" evidence="9">
    <location>
        <begin position="428"/>
        <end position="439"/>
    </location>
</feature>
<dbReference type="GO" id="GO:0008270">
    <property type="term" value="F:zinc ion binding"/>
    <property type="evidence" value="ECO:0007669"/>
    <property type="project" value="UniProtKB-KW"/>
</dbReference>
<dbReference type="OrthoDB" id="8062037at2759"/>
<evidence type="ECO:0000313" key="14">
    <source>
        <dbReference type="Proteomes" id="UP000509510"/>
    </source>
</evidence>
<feature type="region of interest" description="Disordered" evidence="9">
    <location>
        <begin position="424"/>
        <end position="458"/>
    </location>
</feature>
<evidence type="ECO:0000256" key="6">
    <source>
        <dbReference type="ARBA" id="ARBA00022989"/>
    </source>
</evidence>
<feature type="region of interest" description="Disordered" evidence="9">
    <location>
        <begin position="306"/>
        <end position="369"/>
    </location>
</feature>
<keyword evidence="2 10" id="KW-0812">Transmembrane</keyword>
<comment type="subcellular location">
    <subcellularLocation>
        <location evidence="1">Membrane</location>
    </subcellularLocation>
</comment>
<proteinExistence type="predicted"/>
<feature type="region of interest" description="Disordered" evidence="9">
    <location>
        <begin position="491"/>
        <end position="518"/>
    </location>
</feature>
<dbReference type="GO" id="GO:0016020">
    <property type="term" value="C:membrane"/>
    <property type="evidence" value="ECO:0007669"/>
    <property type="project" value="UniProtKB-SubCell"/>
</dbReference>
<name>A0A7H8QLI9_TALRU</name>
<protein>
    <recommendedName>
        <fullName evidence="12">RING-type domain-containing protein</fullName>
    </recommendedName>
</protein>
<feature type="signal peptide" evidence="11">
    <location>
        <begin position="1"/>
        <end position="22"/>
    </location>
</feature>
<feature type="compositionally biased region" description="Polar residues" evidence="9">
    <location>
        <begin position="315"/>
        <end position="324"/>
    </location>
</feature>
<keyword evidence="4 8" id="KW-0863">Zinc-finger</keyword>
<dbReference type="SUPFAM" id="SSF57850">
    <property type="entry name" value="RING/U-box"/>
    <property type="match status" value="1"/>
</dbReference>